<dbReference type="PROSITE" id="PS00138">
    <property type="entry name" value="SUBTILASE_SER"/>
    <property type="match status" value="1"/>
</dbReference>
<dbReference type="Proteomes" id="UP000093000">
    <property type="component" value="Unassembled WGS sequence"/>
</dbReference>
<dbReference type="Gene3D" id="3.40.50.200">
    <property type="entry name" value="Peptidase S8/S53 domain"/>
    <property type="match status" value="1"/>
</dbReference>
<feature type="active site" description="Charge relay system" evidence="5">
    <location>
        <position position="233"/>
    </location>
</feature>
<dbReference type="OrthoDB" id="206201at2759"/>
<dbReference type="CDD" id="cd04077">
    <property type="entry name" value="Peptidases_S8_PCSK9_ProteinaseK_like"/>
    <property type="match status" value="1"/>
</dbReference>
<dbReference type="PANTHER" id="PTHR43806:SF66">
    <property type="entry name" value="SERIN ENDOPEPTIDASE"/>
    <property type="match status" value="1"/>
</dbReference>
<dbReference type="InterPro" id="IPR023828">
    <property type="entry name" value="Peptidase_S8_Ser-AS"/>
</dbReference>
<evidence type="ECO:0000259" key="8">
    <source>
        <dbReference type="Pfam" id="PF00082"/>
    </source>
</evidence>
<dbReference type="PRINTS" id="PR00723">
    <property type="entry name" value="SUBTILISIN"/>
</dbReference>
<dbReference type="EMBL" id="LUGH01000834">
    <property type="protein sequence ID" value="OBZ82582.1"/>
    <property type="molecule type" value="Genomic_DNA"/>
</dbReference>
<evidence type="ECO:0000313" key="9">
    <source>
        <dbReference type="EMBL" id="OBZ82582.1"/>
    </source>
</evidence>
<dbReference type="InterPro" id="IPR022398">
    <property type="entry name" value="Peptidase_S8_His-AS"/>
</dbReference>
<dbReference type="SUPFAM" id="SSF52743">
    <property type="entry name" value="Subtilisin-like"/>
    <property type="match status" value="1"/>
</dbReference>
<protein>
    <submittedName>
        <fullName evidence="9">Alkaline protease 1</fullName>
    </submittedName>
</protein>
<keyword evidence="10" id="KW-1185">Reference proteome</keyword>
<dbReference type="GO" id="GO:0005615">
    <property type="term" value="C:extracellular space"/>
    <property type="evidence" value="ECO:0007669"/>
    <property type="project" value="TreeGrafter"/>
</dbReference>
<dbReference type="GO" id="GO:0006508">
    <property type="term" value="P:proteolysis"/>
    <property type="evidence" value="ECO:0007669"/>
    <property type="project" value="UniProtKB-KW"/>
</dbReference>
<dbReference type="InParanoid" id="A0A1C7N0J1"/>
<dbReference type="InterPro" id="IPR034193">
    <property type="entry name" value="PCSK9_ProteinaseK-like"/>
</dbReference>
<feature type="active site" description="Charge relay system" evidence="5">
    <location>
        <position position="426"/>
    </location>
</feature>
<evidence type="ECO:0000256" key="7">
    <source>
        <dbReference type="SAM" id="SignalP"/>
    </source>
</evidence>
<feature type="chain" id="PRO_5008889397" evidence="7">
    <location>
        <begin position="21"/>
        <end position="481"/>
    </location>
</feature>
<feature type="signal peptide" evidence="7">
    <location>
        <begin position="1"/>
        <end position="20"/>
    </location>
</feature>
<dbReference type="FunFam" id="3.40.50.200:FF:000014">
    <property type="entry name" value="Proteinase K"/>
    <property type="match status" value="1"/>
</dbReference>
<evidence type="ECO:0000256" key="5">
    <source>
        <dbReference type="PROSITE-ProRule" id="PRU01240"/>
    </source>
</evidence>
<dbReference type="InterPro" id="IPR050131">
    <property type="entry name" value="Peptidase_S8_subtilisin-like"/>
</dbReference>
<keyword evidence="3 5" id="KW-0378">Hydrolase</keyword>
<dbReference type="InterPro" id="IPR023827">
    <property type="entry name" value="Peptidase_S8_Asp-AS"/>
</dbReference>
<reference evidence="9 10" key="1">
    <citation type="submission" date="2016-03" db="EMBL/GenBank/DDBJ databases">
        <title>Choanephora cucurbitarum.</title>
        <authorList>
            <person name="Min B."/>
            <person name="Park H."/>
            <person name="Park J.-H."/>
            <person name="Shin H.-D."/>
            <person name="Choi I.-G."/>
        </authorList>
    </citation>
    <scope>NUCLEOTIDE SEQUENCE [LARGE SCALE GENOMIC DNA]</scope>
    <source>
        <strain evidence="9 10">KUS-F28377</strain>
    </source>
</reference>
<evidence type="ECO:0000313" key="10">
    <source>
        <dbReference type="Proteomes" id="UP000093000"/>
    </source>
</evidence>
<dbReference type="STRING" id="101091.A0A1C7N0J1"/>
<keyword evidence="7" id="KW-0732">Signal</keyword>
<feature type="domain" description="Peptidase S8/S53" evidence="8">
    <location>
        <begin position="225"/>
        <end position="462"/>
    </location>
</feature>
<sequence length="481" mass="50805">MMIRTAIVFFALSCMSAASASLSAEVEIAANTTTGNGNFIIQLNKNLCINNFVPEFIDHAYQVAAQATGENLVKRANKIVLHGTEEEHVHVFDTYNIGNDYKAIGVRFKDSNVMKTLLEKLGDQVVGIAADQDIKFNLPTIRSRASKKRLTRRAQAERKGNLNIESLGKGCAKVDNTISVIKGTEESNSTALISQPGAEWGLVRISQHTPVDYNSSYVYPASGGSTAFVYIVDDGLRTDHVDFGGRATFGFNAYSDNDLVGTGHGTHVAGIVGGSTYGVAKNVTMIGVKVLDNAGSGQISGILSGLQWISNNAANQKGKAIVNMSLGLPVENPNDPVYDSFNKAVSSLVDSGIPVITAAGNENITTCNFLPAGNPSTFAVGATTKDDQMASFSNFGNCTDINAPGQDIKSTYSYNSTATEILSGTSMAAPHVAGVAALFVDILGNPTPAALYDAISNSSTKDAIKSIKIGTPNLLVYNRPL</sequence>
<evidence type="ECO:0000256" key="3">
    <source>
        <dbReference type="ARBA" id="ARBA00022801"/>
    </source>
</evidence>
<dbReference type="InterPro" id="IPR036852">
    <property type="entry name" value="Peptidase_S8/S53_dom_sf"/>
</dbReference>
<comment type="caution">
    <text evidence="9">The sequence shown here is derived from an EMBL/GenBank/DDBJ whole genome shotgun (WGS) entry which is preliminary data.</text>
</comment>
<proteinExistence type="inferred from homology"/>
<comment type="similarity">
    <text evidence="1 5 6">Belongs to the peptidase S8 family.</text>
</comment>
<evidence type="ECO:0000256" key="4">
    <source>
        <dbReference type="ARBA" id="ARBA00022825"/>
    </source>
</evidence>
<dbReference type="PROSITE" id="PS51892">
    <property type="entry name" value="SUBTILASE"/>
    <property type="match status" value="1"/>
</dbReference>
<dbReference type="PROSITE" id="PS00136">
    <property type="entry name" value="SUBTILASE_ASP"/>
    <property type="match status" value="1"/>
</dbReference>
<evidence type="ECO:0000256" key="6">
    <source>
        <dbReference type="RuleBase" id="RU003355"/>
    </source>
</evidence>
<name>A0A1C7N0J1_9FUNG</name>
<feature type="active site" description="Charge relay system" evidence="5">
    <location>
        <position position="264"/>
    </location>
</feature>
<dbReference type="AlphaFoldDB" id="A0A1C7N0J1"/>
<dbReference type="Pfam" id="PF00082">
    <property type="entry name" value="Peptidase_S8"/>
    <property type="match status" value="1"/>
</dbReference>
<evidence type="ECO:0000256" key="2">
    <source>
        <dbReference type="ARBA" id="ARBA00022670"/>
    </source>
</evidence>
<organism evidence="9 10">
    <name type="scientific">Choanephora cucurbitarum</name>
    <dbReference type="NCBI Taxonomy" id="101091"/>
    <lineage>
        <taxon>Eukaryota</taxon>
        <taxon>Fungi</taxon>
        <taxon>Fungi incertae sedis</taxon>
        <taxon>Mucoromycota</taxon>
        <taxon>Mucoromycotina</taxon>
        <taxon>Mucoromycetes</taxon>
        <taxon>Mucorales</taxon>
        <taxon>Mucorineae</taxon>
        <taxon>Choanephoraceae</taxon>
        <taxon>Choanephoroideae</taxon>
        <taxon>Choanephora</taxon>
    </lineage>
</organism>
<accession>A0A1C7N0J1</accession>
<dbReference type="PANTHER" id="PTHR43806">
    <property type="entry name" value="PEPTIDASE S8"/>
    <property type="match status" value="1"/>
</dbReference>
<gene>
    <name evidence="9" type="primary">alp1_1</name>
    <name evidence="9" type="ORF">A0J61_09369</name>
</gene>
<dbReference type="InterPro" id="IPR000209">
    <property type="entry name" value="Peptidase_S8/S53_dom"/>
</dbReference>
<keyword evidence="4 5" id="KW-0720">Serine protease</keyword>
<evidence type="ECO:0000256" key="1">
    <source>
        <dbReference type="ARBA" id="ARBA00011073"/>
    </source>
</evidence>
<dbReference type="PROSITE" id="PS00137">
    <property type="entry name" value="SUBTILASE_HIS"/>
    <property type="match status" value="1"/>
</dbReference>
<keyword evidence="2 5" id="KW-0645">Protease</keyword>
<dbReference type="InterPro" id="IPR015500">
    <property type="entry name" value="Peptidase_S8_subtilisin-rel"/>
</dbReference>
<dbReference type="GO" id="GO:0004252">
    <property type="term" value="F:serine-type endopeptidase activity"/>
    <property type="evidence" value="ECO:0007669"/>
    <property type="project" value="UniProtKB-UniRule"/>
</dbReference>